<evidence type="ECO:0000256" key="5">
    <source>
        <dbReference type="ARBA" id="ARBA00021745"/>
    </source>
</evidence>
<evidence type="ECO:0000256" key="14">
    <source>
        <dbReference type="ARBA" id="ARBA00033080"/>
    </source>
</evidence>
<sequence length="43" mass="5315">NQIPFDRYFQVEPLRNYLKIILMNDFMIHLADKIWPEGKRYGM</sequence>
<keyword evidence="11" id="KW-0325">Glycoprotein</keyword>
<evidence type="ECO:0000313" key="17">
    <source>
        <dbReference type="EMBL" id="CAF4249745.1"/>
    </source>
</evidence>
<keyword evidence="9" id="KW-0914">Notch signaling pathway</keyword>
<evidence type="ECO:0000313" key="18">
    <source>
        <dbReference type="Proteomes" id="UP000663874"/>
    </source>
</evidence>
<dbReference type="InterPro" id="IPR039922">
    <property type="entry name" value="POFUT1"/>
</dbReference>
<keyword evidence="13" id="KW-0119">Carbohydrate metabolism</keyword>
<dbReference type="GO" id="GO:0005783">
    <property type="term" value="C:endoplasmic reticulum"/>
    <property type="evidence" value="ECO:0007669"/>
    <property type="project" value="UniProtKB-SubCell"/>
</dbReference>
<comment type="caution">
    <text evidence="17">The sequence shown here is derived from an EMBL/GenBank/DDBJ whole genome shotgun (WGS) entry which is preliminary data.</text>
</comment>
<evidence type="ECO:0000256" key="12">
    <source>
        <dbReference type="ARBA" id="ARBA00023253"/>
    </source>
</evidence>
<evidence type="ECO:0000256" key="2">
    <source>
        <dbReference type="ARBA" id="ARBA00004922"/>
    </source>
</evidence>
<dbReference type="Pfam" id="PF10250">
    <property type="entry name" value="O-FucT"/>
    <property type="match status" value="1"/>
</dbReference>
<organism evidence="17 18">
    <name type="scientific">Rotaria sordida</name>
    <dbReference type="NCBI Taxonomy" id="392033"/>
    <lineage>
        <taxon>Eukaryota</taxon>
        <taxon>Metazoa</taxon>
        <taxon>Spiralia</taxon>
        <taxon>Gnathifera</taxon>
        <taxon>Rotifera</taxon>
        <taxon>Eurotatoria</taxon>
        <taxon>Bdelloidea</taxon>
        <taxon>Philodinida</taxon>
        <taxon>Philodinidae</taxon>
        <taxon>Rotaria</taxon>
    </lineage>
</organism>
<evidence type="ECO:0000256" key="1">
    <source>
        <dbReference type="ARBA" id="ARBA00004240"/>
    </source>
</evidence>
<keyword evidence="6" id="KW-0328">Glycosyltransferase</keyword>
<keyword evidence="8" id="KW-0256">Endoplasmic reticulum</keyword>
<evidence type="ECO:0000256" key="8">
    <source>
        <dbReference type="ARBA" id="ARBA00022824"/>
    </source>
</evidence>
<evidence type="ECO:0000256" key="15">
    <source>
        <dbReference type="ARBA" id="ARBA00047273"/>
    </source>
</evidence>
<evidence type="ECO:0000256" key="6">
    <source>
        <dbReference type="ARBA" id="ARBA00022676"/>
    </source>
</evidence>
<gene>
    <name evidence="17" type="ORF">FNK824_LOCUS38559</name>
</gene>
<comment type="pathway">
    <text evidence="2">Protein modification; protein glycosylation.</text>
</comment>
<dbReference type="GO" id="GO:0006004">
    <property type="term" value="P:fucose metabolic process"/>
    <property type="evidence" value="ECO:0007669"/>
    <property type="project" value="UniProtKB-KW"/>
</dbReference>
<dbReference type="EMBL" id="CAJOBE010022320">
    <property type="protein sequence ID" value="CAF4249745.1"/>
    <property type="molecule type" value="Genomic_DNA"/>
</dbReference>
<protein>
    <recommendedName>
        <fullName evidence="5">GDP-fucose protein O-fucosyltransferase 1</fullName>
        <ecNumber evidence="4">2.4.1.221</ecNumber>
    </recommendedName>
    <alternativeName>
        <fullName evidence="14">Peptide-O-fucosyltransferase 1</fullName>
    </alternativeName>
</protein>
<reference evidence="17" key="1">
    <citation type="submission" date="2021-02" db="EMBL/GenBank/DDBJ databases">
        <authorList>
            <person name="Nowell W R."/>
        </authorList>
    </citation>
    <scope>NUCLEOTIDE SEQUENCE</scope>
</reference>
<keyword evidence="7" id="KW-0808">Transferase</keyword>
<dbReference type="Gene3D" id="3.40.50.11340">
    <property type="match status" value="1"/>
</dbReference>
<comment type="subcellular location">
    <subcellularLocation>
        <location evidence="1">Endoplasmic reticulum</location>
    </subcellularLocation>
</comment>
<dbReference type="AlphaFoldDB" id="A0A820EJN9"/>
<keyword evidence="12" id="KW-0294">Fucose metabolism</keyword>
<dbReference type="GO" id="GO:0007219">
    <property type="term" value="P:Notch signaling pathway"/>
    <property type="evidence" value="ECO:0007669"/>
    <property type="project" value="UniProtKB-KW"/>
</dbReference>
<proteinExistence type="inferred from homology"/>
<evidence type="ECO:0000256" key="7">
    <source>
        <dbReference type="ARBA" id="ARBA00022679"/>
    </source>
</evidence>
<evidence type="ECO:0000256" key="11">
    <source>
        <dbReference type="ARBA" id="ARBA00023180"/>
    </source>
</evidence>
<dbReference type="GO" id="GO:0046922">
    <property type="term" value="F:peptide-O-fucosyltransferase activity"/>
    <property type="evidence" value="ECO:0007669"/>
    <property type="project" value="UniProtKB-EC"/>
</dbReference>
<dbReference type="EC" id="2.4.1.221" evidence="4"/>
<dbReference type="InterPro" id="IPR019378">
    <property type="entry name" value="GDP-Fuc_O-FucTrfase"/>
</dbReference>
<accession>A0A820EJN9</accession>
<dbReference type="PANTHER" id="PTHR21420:SF9">
    <property type="entry name" value="GDP-FUCOSE PROTEIN O-FUCOSYLTRANSFERASE 1"/>
    <property type="match status" value="1"/>
</dbReference>
<evidence type="ECO:0000256" key="16">
    <source>
        <dbReference type="ARBA" id="ARBA00048647"/>
    </source>
</evidence>
<evidence type="ECO:0000256" key="9">
    <source>
        <dbReference type="ARBA" id="ARBA00022976"/>
    </source>
</evidence>
<comment type="similarity">
    <text evidence="3">Belongs to the glycosyltransferase 65 family.</text>
</comment>
<keyword evidence="10" id="KW-1015">Disulfide bond</keyword>
<feature type="non-terminal residue" evidence="17">
    <location>
        <position position="1"/>
    </location>
</feature>
<dbReference type="Proteomes" id="UP000663874">
    <property type="component" value="Unassembled WGS sequence"/>
</dbReference>
<name>A0A820EJN9_9BILA</name>
<evidence type="ECO:0000256" key="13">
    <source>
        <dbReference type="ARBA" id="ARBA00023277"/>
    </source>
</evidence>
<evidence type="ECO:0000256" key="4">
    <source>
        <dbReference type="ARBA" id="ARBA00012196"/>
    </source>
</evidence>
<comment type="catalytic activity">
    <reaction evidence="15">
        <text>L-threonyl-[protein] + GDP-beta-L-fucose = 3-O-(alpha-L-fucosyl)-L-threonyl-[protein] + GDP + H(+)</text>
        <dbReference type="Rhea" id="RHEA:70491"/>
        <dbReference type="Rhea" id="RHEA-COMP:11060"/>
        <dbReference type="Rhea" id="RHEA-COMP:17915"/>
        <dbReference type="ChEBI" id="CHEBI:15378"/>
        <dbReference type="ChEBI" id="CHEBI:30013"/>
        <dbReference type="ChEBI" id="CHEBI:57273"/>
        <dbReference type="ChEBI" id="CHEBI:58189"/>
        <dbReference type="ChEBI" id="CHEBI:189631"/>
        <dbReference type="EC" id="2.4.1.221"/>
    </reaction>
    <physiologicalReaction direction="left-to-right" evidence="15">
        <dbReference type="Rhea" id="RHEA:70492"/>
    </physiologicalReaction>
</comment>
<comment type="catalytic activity">
    <reaction evidence="16">
        <text>L-seryl-[protein] + GDP-beta-L-fucose = 3-O-(alpha-L-fucosyl)-L-seryl-[protein] + GDP + H(+)</text>
        <dbReference type="Rhea" id="RHEA:63644"/>
        <dbReference type="Rhea" id="RHEA-COMP:9863"/>
        <dbReference type="Rhea" id="RHEA-COMP:17914"/>
        <dbReference type="ChEBI" id="CHEBI:15378"/>
        <dbReference type="ChEBI" id="CHEBI:29999"/>
        <dbReference type="ChEBI" id="CHEBI:57273"/>
        <dbReference type="ChEBI" id="CHEBI:58189"/>
        <dbReference type="ChEBI" id="CHEBI:189632"/>
        <dbReference type="EC" id="2.4.1.221"/>
    </reaction>
    <physiologicalReaction direction="left-to-right" evidence="16">
        <dbReference type="Rhea" id="RHEA:63645"/>
    </physiologicalReaction>
</comment>
<evidence type="ECO:0000256" key="3">
    <source>
        <dbReference type="ARBA" id="ARBA00010626"/>
    </source>
</evidence>
<dbReference type="PANTHER" id="PTHR21420">
    <property type="entry name" value="GDP-FUCOSE PROTEIN O-FUCOSYLTRANSFERASE 1"/>
    <property type="match status" value="1"/>
</dbReference>
<evidence type="ECO:0000256" key="10">
    <source>
        <dbReference type="ARBA" id="ARBA00023157"/>
    </source>
</evidence>